<name>A0A6L5XAH4_9BACT</name>
<keyword evidence="2" id="KW-1185">Reference proteome</keyword>
<dbReference type="EMBL" id="VULT01000008">
    <property type="protein sequence ID" value="MSS17419.1"/>
    <property type="molecule type" value="Genomic_DNA"/>
</dbReference>
<organism evidence="1 2">
    <name type="scientific">Sodaliphilus pleomorphus</name>
    <dbReference type="NCBI Taxonomy" id="2606626"/>
    <lineage>
        <taxon>Bacteria</taxon>
        <taxon>Pseudomonadati</taxon>
        <taxon>Bacteroidota</taxon>
        <taxon>Bacteroidia</taxon>
        <taxon>Bacteroidales</taxon>
        <taxon>Muribaculaceae</taxon>
        <taxon>Sodaliphilus</taxon>
    </lineage>
</organism>
<accession>A0A6L5XAH4</accession>
<evidence type="ECO:0000313" key="1">
    <source>
        <dbReference type="EMBL" id="MSS17419.1"/>
    </source>
</evidence>
<dbReference type="AlphaFoldDB" id="A0A6L5XAH4"/>
<proteinExistence type="predicted"/>
<reference evidence="1 2" key="1">
    <citation type="submission" date="2019-08" db="EMBL/GenBank/DDBJ databases">
        <title>In-depth cultivation of the pig gut microbiome towards novel bacterial diversity and tailored functional studies.</title>
        <authorList>
            <person name="Wylensek D."/>
            <person name="Hitch T.C.A."/>
            <person name="Clavel T."/>
        </authorList>
    </citation>
    <scope>NUCLEOTIDE SEQUENCE [LARGE SCALE GENOMIC DNA]</scope>
    <source>
        <strain evidence="1 2">Oil-RF-744-WCA-WT-10</strain>
    </source>
</reference>
<evidence type="ECO:0000313" key="2">
    <source>
        <dbReference type="Proteomes" id="UP000483362"/>
    </source>
</evidence>
<gene>
    <name evidence="1" type="ORF">FYJ29_06575</name>
</gene>
<comment type="caution">
    <text evidence="1">The sequence shown here is derived from an EMBL/GenBank/DDBJ whole genome shotgun (WGS) entry which is preliminary data.</text>
</comment>
<sequence>MAKNQKNKRTTDQQIELYSTIYPLLKSMFIEIKDFSKKNQNDPINLSKVKIINRLLIKAKDILKDESSIEYLDILEEDNLPSMSDAVLIVSQYISALDKFHSDHYRYEDSFGLTWDNPGHWQ</sequence>
<protein>
    <submittedName>
        <fullName evidence="1">Uncharacterized protein</fullName>
    </submittedName>
</protein>
<dbReference type="RefSeq" id="WP_154326685.1">
    <property type="nucleotide sequence ID" value="NZ_CP045696.1"/>
</dbReference>
<dbReference type="Proteomes" id="UP000483362">
    <property type="component" value="Unassembled WGS sequence"/>
</dbReference>